<feature type="non-terminal residue" evidence="2">
    <location>
        <position position="1"/>
    </location>
</feature>
<dbReference type="EMBL" id="KQ978541">
    <property type="protein sequence ID" value="KYN30224.1"/>
    <property type="molecule type" value="Genomic_DNA"/>
</dbReference>
<dbReference type="STRING" id="471704.A0A151JSG3"/>
<dbReference type="AlphaFoldDB" id="A0A151JSG3"/>
<feature type="compositionally biased region" description="Basic and acidic residues" evidence="1">
    <location>
        <begin position="292"/>
        <end position="303"/>
    </location>
</feature>
<evidence type="ECO:0000313" key="3">
    <source>
        <dbReference type="Proteomes" id="UP000078492"/>
    </source>
</evidence>
<evidence type="ECO:0000313" key="2">
    <source>
        <dbReference type="EMBL" id="KYN30224.1"/>
    </source>
</evidence>
<protein>
    <submittedName>
        <fullName evidence="2">Uncharacterized protein</fullName>
    </submittedName>
</protein>
<accession>A0A151JSG3</accession>
<gene>
    <name evidence="2" type="ORF">ALC57_00314</name>
</gene>
<name>A0A151JSG3_9HYME</name>
<dbReference type="Proteomes" id="UP000078492">
    <property type="component" value="Unassembled WGS sequence"/>
</dbReference>
<feature type="region of interest" description="Disordered" evidence="1">
    <location>
        <begin position="292"/>
        <end position="316"/>
    </location>
</feature>
<keyword evidence="3" id="KW-1185">Reference proteome</keyword>
<sequence>RTKTRVWKWKEEVIEEVKEIKYLGYTLQKNGGTEKYIKERIKKATVAMKRTWSIGERIFRDNFERRTKMFNTLVDSIALYGAEVWCWQNDNRLDGIKRKYMKWILKLDWRTPNYILTEETKMEEIKVKAIRRAVKGEEESKWEKKRREVLERTEMSKEQVRREREIRNQRVAEEFMKRIERRETEGRQVKINESRYNDNYKNIRTEGLPKYLKGKKKMKDRSLIARFRCGNETKGDQYWREDEERRCRICHGAEENMTHILKECEKTKSEMRAEEFIGEEGLKIMKRIEKARREAEERERGNKNENPSLLVASHTN</sequence>
<proteinExistence type="predicted"/>
<organism evidence="2 3">
    <name type="scientific">Trachymyrmex cornetzi</name>
    <dbReference type="NCBI Taxonomy" id="471704"/>
    <lineage>
        <taxon>Eukaryota</taxon>
        <taxon>Metazoa</taxon>
        <taxon>Ecdysozoa</taxon>
        <taxon>Arthropoda</taxon>
        <taxon>Hexapoda</taxon>
        <taxon>Insecta</taxon>
        <taxon>Pterygota</taxon>
        <taxon>Neoptera</taxon>
        <taxon>Endopterygota</taxon>
        <taxon>Hymenoptera</taxon>
        <taxon>Apocrita</taxon>
        <taxon>Aculeata</taxon>
        <taxon>Formicoidea</taxon>
        <taxon>Formicidae</taxon>
        <taxon>Myrmicinae</taxon>
        <taxon>Trachymyrmex</taxon>
    </lineage>
</organism>
<evidence type="ECO:0000256" key="1">
    <source>
        <dbReference type="SAM" id="MobiDB-lite"/>
    </source>
</evidence>
<reference evidence="2 3" key="1">
    <citation type="submission" date="2015-09" db="EMBL/GenBank/DDBJ databases">
        <title>Trachymyrmex cornetzi WGS genome.</title>
        <authorList>
            <person name="Nygaard S."/>
            <person name="Hu H."/>
            <person name="Boomsma J."/>
            <person name="Zhang G."/>
        </authorList>
    </citation>
    <scope>NUCLEOTIDE SEQUENCE [LARGE SCALE GENOMIC DNA]</scope>
    <source>
        <strain evidence="2">Tcor2-1</strain>
        <tissue evidence="2">Whole body</tissue>
    </source>
</reference>